<evidence type="ECO:0000313" key="3">
    <source>
        <dbReference type="Proteomes" id="UP000266673"/>
    </source>
</evidence>
<evidence type="ECO:0000313" key="2">
    <source>
        <dbReference type="EMBL" id="RIB04896.1"/>
    </source>
</evidence>
<comment type="caution">
    <text evidence="2">The sequence shown here is derived from an EMBL/GenBank/DDBJ whole genome shotgun (WGS) entry which is preliminary data.</text>
</comment>
<gene>
    <name evidence="2" type="ORF">C2G38_2221146</name>
</gene>
<dbReference type="EMBL" id="QKWP01002091">
    <property type="protein sequence ID" value="RIB04896.1"/>
    <property type="molecule type" value="Genomic_DNA"/>
</dbReference>
<dbReference type="Proteomes" id="UP000266673">
    <property type="component" value="Unassembled WGS sequence"/>
</dbReference>
<dbReference type="Gene3D" id="1.25.40.10">
    <property type="entry name" value="Tetratricopeptide repeat domain"/>
    <property type="match status" value="1"/>
</dbReference>
<reference evidence="2 3" key="1">
    <citation type="submission" date="2018-06" db="EMBL/GenBank/DDBJ databases">
        <title>Comparative genomics reveals the genomic features of Rhizophagus irregularis, R. cerebriforme, R. diaphanum and Gigaspora rosea, and their symbiotic lifestyle signature.</title>
        <authorList>
            <person name="Morin E."/>
            <person name="San Clemente H."/>
            <person name="Chen E.C.H."/>
            <person name="De La Providencia I."/>
            <person name="Hainaut M."/>
            <person name="Kuo A."/>
            <person name="Kohler A."/>
            <person name="Murat C."/>
            <person name="Tang N."/>
            <person name="Roy S."/>
            <person name="Loubradou J."/>
            <person name="Henrissat B."/>
            <person name="Grigoriev I.V."/>
            <person name="Corradi N."/>
            <person name="Roux C."/>
            <person name="Martin F.M."/>
        </authorList>
    </citation>
    <scope>NUCLEOTIDE SEQUENCE [LARGE SCALE GENOMIC DNA]</scope>
    <source>
        <strain evidence="2 3">DAOM 194757</strain>
    </source>
</reference>
<dbReference type="AlphaFoldDB" id="A0A397UCP3"/>
<keyword evidence="3" id="KW-1185">Reference proteome</keyword>
<dbReference type="InterPro" id="IPR011990">
    <property type="entry name" value="TPR-like_helical_dom_sf"/>
</dbReference>
<sequence>MALVFKETMEEEHHPISASSPTDNNKIKKQFLDANNIIKSLPIPKHSDEIYTNKIISMKRKNGYKAFKWYQKSLEASDISKMTNIGYCYYYGIGTKKNEYKAFE</sequence>
<proteinExistence type="predicted"/>
<organism evidence="2 3">
    <name type="scientific">Gigaspora rosea</name>
    <dbReference type="NCBI Taxonomy" id="44941"/>
    <lineage>
        <taxon>Eukaryota</taxon>
        <taxon>Fungi</taxon>
        <taxon>Fungi incertae sedis</taxon>
        <taxon>Mucoromycota</taxon>
        <taxon>Glomeromycotina</taxon>
        <taxon>Glomeromycetes</taxon>
        <taxon>Diversisporales</taxon>
        <taxon>Gigasporaceae</taxon>
        <taxon>Gigaspora</taxon>
    </lineage>
</organism>
<evidence type="ECO:0000256" key="1">
    <source>
        <dbReference type="SAM" id="MobiDB-lite"/>
    </source>
</evidence>
<dbReference type="OrthoDB" id="2384430at2759"/>
<feature type="region of interest" description="Disordered" evidence="1">
    <location>
        <begin position="1"/>
        <end position="25"/>
    </location>
</feature>
<dbReference type="Pfam" id="PF08238">
    <property type="entry name" value="Sel1"/>
    <property type="match status" value="2"/>
</dbReference>
<protein>
    <submittedName>
        <fullName evidence="2">Uncharacterized protein</fullName>
    </submittedName>
</protein>
<name>A0A397UCP3_9GLOM</name>
<dbReference type="InterPro" id="IPR006597">
    <property type="entry name" value="Sel1-like"/>
</dbReference>
<dbReference type="SUPFAM" id="SSF81901">
    <property type="entry name" value="HCP-like"/>
    <property type="match status" value="1"/>
</dbReference>
<accession>A0A397UCP3</accession>